<accession>A0A1D6JIN6</accession>
<dbReference type="InterPro" id="IPR004839">
    <property type="entry name" value="Aminotransferase_I/II_large"/>
</dbReference>
<name>A0A1D6JIN6_MAIZE</name>
<proteinExistence type="inferred from homology"/>
<evidence type="ECO:0000256" key="2">
    <source>
        <dbReference type="ARBA" id="ARBA00004389"/>
    </source>
</evidence>
<dbReference type="GO" id="GO:0030170">
    <property type="term" value="F:pyridoxal phosphate binding"/>
    <property type="evidence" value="ECO:0007669"/>
    <property type="project" value="InterPro"/>
</dbReference>
<dbReference type="InterPro" id="IPR015421">
    <property type="entry name" value="PyrdxlP-dep_Trfase_major"/>
</dbReference>
<evidence type="ECO:0000256" key="6">
    <source>
        <dbReference type="ARBA" id="ARBA00022898"/>
    </source>
</evidence>
<feature type="domain" description="Aminotransferase class I/classII large" evidence="8">
    <location>
        <begin position="80"/>
        <end position="217"/>
    </location>
</feature>
<dbReference type="PANTHER" id="PTHR13693">
    <property type="entry name" value="CLASS II AMINOTRANSFERASE/8-AMINO-7-OXONONANOATE SYNTHASE"/>
    <property type="match status" value="1"/>
</dbReference>
<evidence type="ECO:0000256" key="5">
    <source>
        <dbReference type="ARBA" id="ARBA00022824"/>
    </source>
</evidence>
<evidence type="ECO:0000256" key="4">
    <source>
        <dbReference type="ARBA" id="ARBA00022679"/>
    </source>
</evidence>
<comment type="cofactor">
    <cofactor evidence="1">
        <name>pyridoxal 5'-phosphate</name>
        <dbReference type="ChEBI" id="CHEBI:597326"/>
    </cofactor>
</comment>
<comment type="catalytic activity">
    <reaction evidence="7">
        <text>L-serine + hexadecanoyl-CoA + H(+) = 3-oxosphinganine + CO2 + CoA</text>
        <dbReference type="Rhea" id="RHEA:14761"/>
        <dbReference type="ChEBI" id="CHEBI:15378"/>
        <dbReference type="ChEBI" id="CHEBI:16526"/>
        <dbReference type="ChEBI" id="CHEBI:33384"/>
        <dbReference type="ChEBI" id="CHEBI:57287"/>
        <dbReference type="ChEBI" id="CHEBI:57379"/>
        <dbReference type="ChEBI" id="CHEBI:58299"/>
        <dbReference type="EC" id="2.3.1.50"/>
    </reaction>
</comment>
<keyword evidence="6" id="KW-0663">Pyridoxal phosphate</keyword>
<comment type="subcellular location">
    <subcellularLocation>
        <location evidence="2">Endoplasmic reticulum membrane</location>
        <topology evidence="2">Single-pass membrane protein</topology>
    </subcellularLocation>
</comment>
<comment type="similarity">
    <text evidence="3">Belongs to the class-II pyridoxal-phosphate-dependent aminotransferase family. BioF subfamily.</text>
</comment>
<evidence type="ECO:0000313" key="9">
    <source>
        <dbReference type="EMBL" id="AQK47453.1"/>
    </source>
</evidence>
<dbReference type="Gene3D" id="3.40.640.10">
    <property type="entry name" value="Type I PLP-dependent aspartate aminotransferase-like (Major domain)"/>
    <property type="match status" value="2"/>
</dbReference>
<organism evidence="9">
    <name type="scientific">Zea mays</name>
    <name type="common">Maize</name>
    <dbReference type="NCBI Taxonomy" id="4577"/>
    <lineage>
        <taxon>Eukaryota</taxon>
        <taxon>Viridiplantae</taxon>
        <taxon>Streptophyta</taxon>
        <taxon>Embryophyta</taxon>
        <taxon>Tracheophyta</taxon>
        <taxon>Spermatophyta</taxon>
        <taxon>Magnoliopsida</taxon>
        <taxon>Liliopsida</taxon>
        <taxon>Poales</taxon>
        <taxon>Poaceae</taxon>
        <taxon>PACMAD clade</taxon>
        <taxon>Panicoideae</taxon>
        <taxon>Andropogonodae</taxon>
        <taxon>Andropogoneae</taxon>
        <taxon>Tripsacinae</taxon>
        <taxon>Zea</taxon>
    </lineage>
</organism>
<dbReference type="Pfam" id="PF00155">
    <property type="entry name" value="Aminotran_1_2"/>
    <property type="match status" value="2"/>
</dbReference>
<gene>
    <name evidence="9" type="ORF">ZEAMMB73_Zm00001d026689</name>
</gene>
<keyword evidence="4" id="KW-0808">Transferase</keyword>
<dbReference type="ExpressionAtlas" id="A0A1D6JIN6">
    <property type="expression patterns" value="baseline and differential"/>
</dbReference>
<reference evidence="9" key="1">
    <citation type="submission" date="2015-12" db="EMBL/GenBank/DDBJ databases">
        <title>Update maize B73 reference genome by single molecule sequencing technologies.</title>
        <authorList>
            <consortium name="Maize Genome Sequencing Project"/>
            <person name="Ware D."/>
        </authorList>
    </citation>
    <scope>NUCLEOTIDE SEQUENCE</scope>
    <source>
        <tissue evidence="9">Seedling</tissue>
    </source>
</reference>
<dbReference type="GO" id="GO:0004758">
    <property type="term" value="F:serine C-palmitoyltransferase activity"/>
    <property type="evidence" value="ECO:0007669"/>
    <property type="project" value="UniProtKB-EC"/>
</dbReference>
<dbReference type="AlphaFoldDB" id="A0A1D6JIN6"/>
<dbReference type="InterPro" id="IPR015424">
    <property type="entry name" value="PyrdxlP-dep_Trfase"/>
</dbReference>
<dbReference type="GO" id="GO:0005789">
    <property type="term" value="C:endoplasmic reticulum membrane"/>
    <property type="evidence" value="ECO:0007669"/>
    <property type="project" value="UniProtKB-SubCell"/>
</dbReference>
<evidence type="ECO:0000256" key="1">
    <source>
        <dbReference type="ARBA" id="ARBA00001933"/>
    </source>
</evidence>
<feature type="domain" description="Aminotransferase class I/classII large" evidence="8">
    <location>
        <begin position="288"/>
        <end position="364"/>
    </location>
</feature>
<sequence>MGQWDALVDAALARLEARSLLRATRPIALAAPTAAPRTFDGPGPWDHAAVEIRLDRDTLHQWLAEGDEAGGQEEQLDGNLILFSGNDYMGLSSHPAVREAAVKAAQDYGMGPRGSALICGYTTYHKLVEESLARLKKKEDCLLCPTGFSANMAAITALGSITSLLSPGRKPAEHERIAIFSDALNHASIIDGIRLLERQQEALVFVYKHCDMFHLDFLLYVCSSLCSPVAHWKRKLLSQIGKSPLTKQSMVICWSSMMLVFYLLASKFFFLQIFVLIECRSHFSFVKAHGTLVCGENGGGAAELFECEKDIDIGVGTLSKAAGCQGGFITCSTQWKRLIQSRGRSFIFSTALPVPVVASVHGNIHYLTHVPVLQIDVPFNNMLS</sequence>
<evidence type="ECO:0000256" key="3">
    <source>
        <dbReference type="ARBA" id="ARBA00010008"/>
    </source>
</evidence>
<dbReference type="PANTHER" id="PTHR13693:SF77">
    <property type="entry name" value="8-AMINO-7-OXONONANOATE SYNTHASE"/>
    <property type="match status" value="1"/>
</dbReference>
<dbReference type="InterPro" id="IPR050087">
    <property type="entry name" value="AON_synthase_class-II"/>
</dbReference>
<keyword evidence="5" id="KW-0256">Endoplasmic reticulum</keyword>
<evidence type="ECO:0000256" key="7">
    <source>
        <dbReference type="ARBA" id="ARBA00048528"/>
    </source>
</evidence>
<dbReference type="EMBL" id="CM000786">
    <property type="protein sequence ID" value="AQK47453.1"/>
    <property type="molecule type" value="Genomic_DNA"/>
</dbReference>
<dbReference type="SUPFAM" id="SSF53383">
    <property type="entry name" value="PLP-dependent transferases"/>
    <property type="match status" value="2"/>
</dbReference>
<evidence type="ECO:0000259" key="8">
    <source>
        <dbReference type="Pfam" id="PF00155"/>
    </source>
</evidence>
<protein>
    <submittedName>
        <fullName evidence="9">8-amino-7-oxononanoate synthase</fullName>
    </submittedName>
</protein>
<dbReference type="GO" id="GO:0006665">
    <property type="term" value="P:sphingolipid metabolic process"/>
    <property type="evidence" value="ECO:0007669"/>
    <property type="project" value="UniProtKB-KW"/>
</dbReference>